<dbReference type="PANTHER" id="PTHR12847">
    <property type="entry name" value="ATP-BINDING CASSETTE ABC TRANSPORTER-RELATED"/>
    <property type="match status" value="1"/>
</dbReference>
<evidence type="ECO:0000313" key="3">
    <source>
        <dbReference type="EMBL" id="CEM44205.1"/>
    </source>
</evidence>
<reference evidence="3" key="1">
    <citation type="submission" date="2014-11" db="EMBL/GenBank/DDBJ databases">
        <authorList>
            <person name="Otto D Thomas"/>
            <person name="Naeem Raeece"/>
        </authorList>
    </citation>
    <scope>NUCLEOTIDE SEQUENCE</scope>
</reference>
<feature type="region of interest" description="Disordered" evidence="1">
    <location>
        <begin position="129"/>
        <end position="227"/>
    </location>
</feature>
<gene>
    <name evidence="3" type="ORF">Cvel_7080</name>
</gene>
<dbReference type="PANTHER" id="PTHR12847:SF9">
    <property type="entry name" value="NECAP-LIKE PROTEIN CG9132"/>
    <property type="match status" value="1"/>
</dbReference>
<dbReference type="EMBL" id="CDMZ01002868">
    <property type="protein sequence ID" value="CEM44205.1"/>
    <property type="molecule type" value="Genomic_DNA"/>
</dbReference>
<dbReference type="AlphaFoldDB" id="A0A0G4HJ31"/>
<accession>A0A0G4HJ31</accession>
<dbReference type="GO" id="GO:0030125">
    <property type="term" value="C:clathrin vesicle coat"/>
    <property type="evidence" value="ECO:0007669"/>
    <property type="project" value="TreeGrafter"/>
</dbReference>
<sequence>MDLDEEIEYVLLQKNEVFVYKIPPRPPQGHRAENWKECIWRGKMTVTGKGDKCTIKLLDASSGELFAACPVPENQEQAVERAVDSTRYFVLRISDGQGRYYFIGMGFDSRNDAFDFNCALSDFSRRKEVEREQANAPPLPERPQQDFSLKEGQTIRVELKGRPARKREKDPAAQIEGAQGIAAPAGGLVPPPPPAPGRRQKGTGSSPTKTPGSSKSSNPPSAAASGSAADDAFFTFAAGAADPFAGTPAAPSATAATGPSPAAQAPPAHQGSAGADLLASMDLFDFSDFSSAAPPSTPVDPGLTVAPEFAQRVQSGGGDPGAMAAQAGDVDMDMGTRGNGAKPDHPNFPQET</sequence>
<evidence type="ECO:0000259" key="2">
    <source>
        <dbReference type="Pfam" id="PF07933"/>
    </source>
</evidence>
<feature type="domain" description="NECAP PHear" evidence="2">
    <location>
        <begin position="7"/>
        <end position="160"/>
    </location>
</feature>
<dbReference type="SUPFAM" id="SSF50729">
    <property type="entry name" value="PH domain-like"/>
    <property type="match status" value="1"/>
</dbReference>
<feature type="compositionally biased region" description="Low complexity" evidence="1">
    <location>
        <begin position="172"/>
        <end position="188"/>
    </location>
</feature>
<feature type="compositionally biased region" description="Low complexity" evidence="1">
    <location>
        <begin position="242"/>
        <end position="293"/>
    </location>
</feature>
<feature type="compositionally biased region" description="Basic and acidic residues" evidence="1">
    <location>
        <begin position="157"/>
        <end position="171"/>
    </location>
</feature>
<feature type="region of interest" description="Disordered" evidence="1">
    <location>
        <begin position="242"/>
        <end position="352"/>
    </location>
</feature>
<dbReference type="InterPro" id="IPR012466">
    <property type="entry name" value="NECAP_PHear"/>
</dbReference>
<dbReference type="VEuPathDB" id="CryptoDB:Cvel_7080"/>
<feature type="compositionally biased region" description="Low complexity" evidence="1">
    <location>
        <begin position="202"/>
        <end position="227"/>
    </location>
</feature>
<evidence type="ECO:0000256" key="1">
    <source>
        <dbReference type="SAM" id="MobiDB-lite"/>
    </source>
</evidence>
<dbReference type="GO" id="GO:0006897">
    <property type="term" value="P:endocytosis"/>
    <property type="evidence" value="ECO:0007669"/>
    <property type="project" value="InterPro"/>
</dbReference>
<name>A0A0G4HJ31_9ALVE</name>
<dbReference type="InterPro" id="IPR011993">
    <property type="entry name" value="PH-like_dom_sf"/>
</dbReference>
<protein>
    <recommendedName>
        <fullName evidence="2">NECAP PHear domain-containing protein</fullName>
    </recommendedName>
</protein>
<dbReference type="Gene3D" id="2.30.29.30">
    <property type="entry name" value="Pleckstrin-homology domain (PH domain)/Phosphotyrosine-binding domain (PTB)"/>
    <property type="match status" value="1"/>
</dbReference>
<organism evidence="3">
    <name type="scientific">Chromera velia CCMP2878</name>
    <dbReference type="NCBI Taxonomy" id="1169474"/>
    <lineage>
        <taxon>Eukaryota</taxon>
        <taxon>Sar</taxon>
        <taxon>Alveolata</taxon>
        <taxon>Colpodellida</taxon>
        <taxon>Chromeraceae</taxon>
        <taxon>Chromera</taxon>
    </lineage>
</organism>
<proteinExistence type="predicted"/>
<dbReference type="Pfam" id="PF07933">
    <property type="entry name" value="DUF1681"/>
    <property type="match status" value="1"/>
</dbReference>
<dbReference type="CDD" id="cd13228">
    <property type="entry name" value="PHear_NECAP"/>
    <property type="match status" value="1"/>
</dbReference>